<feature type="non-terminal residue" evidence="1">
    <location>
        <position position="1"/>
    </location>
</feature>
<dbReference type="EMBL" id="AZMM01002454">
    <property type="protein sequence ID" value="ETJ43541.1"/>
    <property type="molecule type" value="Genomic_DNA"/>
</dbReference>
<keyword evidence="1" id="KW-0808">Transferase</keyword>
<evidence type="ECO:0000313" key="1">
    <source>
        <dbReference type="EMBL" id="ETJ43541.1"/>
    </source>
</evidence>
<reference evidence="1" key="1">
    <citation type="submission" date="2013-12" db="EMBL/GenBank/DDBJ databases">
        <title>A Varibaculum cambriense genome reconstructed from a premature infant gut community with otherwise low bacterial novelty that shifts toward anaerobic metabolism during the third week of life.</title>
        <authorList>
            <person name="Brown C.T."/>
            <person name="Sharon I."/>
            <person name="Thomas B.C."/>
            <person name="Castelle C.J."/>
            <person name="Morowitz M.J."/>
            <person name="Banfield J.F."/>
        </authorList>
    </citation>
    <scope>NUCLEOTIDE SEQUENCE</scope>
</reference>
<accession>W1YMI7</accession>
<name>W1YMI7_9ZZZZ</name>
<proteinExistence type="predicted"/>
<gene>
    <name evidence="1" type="ORF">Q604_UNBC02454G0001</name>
</gene>
<organism evidence="1">
    <name type="scientific">human gut metagenome</name>
    <dbReference type="NCBI Taxonomy" id="408170"/>
    <lineage>
        <taxon>unclassified sequences</taxon>
        <taxon>metagenomes</taxon>
        <taxon>organismal metagenomes</taxon>
    </lineage>
</organism>
<protein>
    <submittedName>
        <fullName evidence="1">Protein-N(Pi)-phosphohistidine-sugar phosphotransferase</fullName>
    </submittedName>
</protein>
<sequence length="61" mass="6342">VEVAWQALVEEGYKTVTPIVVSNATAFEGLGQELCADAGRHEVGTQAPLFTVLAAQPAATD</sequence>
<dbReference type="GO" id="GO:0016740">
    <property type="term" value="F:transferase activity"/>
    <property type="evidence" value="ECO:0007669"/>
    <property type="project" value="UniProtKB-KW"/>
</dbReference>
<comment type="caution">
    <text evidence="1">The sequence shown here is derived from an EMBL/GenBank/DDBJ whole genome shotgun (WGS) entry which is preliminary data.</text>
</comment>
<dbReference type="AlphaFoldDB" id="W1YMI7"/>